<reference evidence="1" key="1">
    <citation type="submission" date="2022-07" db="EMBL/GenBank/DDBJ databases">
        <title>Genome Sequence of Phlebia brevispora.</title>
        <authorList>
            <person name="Buettner E."/>
        </authorList>
    </citation>
    <scope>NUCLEOTIDE SEQUENCE</scope>
    <source>
        <strain evidence="1">MPL23</strain>
    </source>
</reference>
<name>A0ACC1T8P3_9APHY</name>
<proteinExistence type="predicted"/>
<protein>
    <submittedName>
        <fullName evidence="1">Uncharacterized protein</fullName>
    </submittedName>
</protein>
<organism evidence="1 2">
    <name type="scientific">Phlebia brevispora</name>
    <dbReference type="NCBI Taxonomy" id="194682"/>
    <lineage>
        <taxon>Eukaryota</taxon>
        <taxon>Fungi</taxon>
        <taxon>Dikarya</taxon>
        <taxon>Basidiomycota</taxon>
        <taxon>Agaricomycotina</taxon>
        <taxon>Agaricomycetes</taxon>
        <taxon>Polyporales</taxon>
        <taxon>Meruliaceae</taxon>
        <taxon>Phlebia</taxon>
    </lineage>
</organism>
<evidence type="ECO:0000313" key="2">
    <source>
        <dbReference type="Proteomes" id="UP001148662"/>
    </source>
</evidence>
<dbReference type="EMBL" id="JANHOG010000297">
    <property type="protein sequence ID" value="KAJ3555804.1"/>
    <property type="molecule type" value="Genomic_DNA"/>
</dbReference>
<gene>
    <name evidence="1" type="ORF">NM688_g2373</name>
</gene>
<sequence>MASGFGYGGGTSRCFAYWQEFTKCYASTDNPGKCRVQADDYLECLHRTQETTRAKAVKAEFIKKAEHQAKEGRKAADILADGVIVGAAFIAAVYLIRLVMHGVGSWNSPIVISDDEDEAYVERELQLEQRLSSPRGYLGVGYDDLAYYEEEDDDAVDSRLWGMPRYEVEEAPEEDIPYGLSTSAIVGQKRKRTASDASYGIIPRPQPPLPVALPISGVPTLPSVTTKKESRKTKKRRKREEAERLRLAGLSATAQPGSFASRKAGPSMPITPLHPPPLATSNSYSNAPSIPFSQQPPPFSLPLKPLFVTPLSSLPPPVSLNSGFAPPPPLPMVHFNNQKLFTPKHIPMPEPGSSTLLTATPRLSHPAQLQPKGMIGRPPDEDTNSQHGTYSSPLKEPPPDPARTLIMELLPKKYRNVHFVRSWTMKFGPQHAVTLRIEMDAKAGKALIEFASNEIARTAFESPRIYGEGKEHIRVWWYKVPLEAVADRELEEGEIDEDREFHTHAKSKHAKLRLNKDVGEKRKPSQVHPSPPMSVQQPPPLGPTKDAAPHIPAARAMPPQSLTPSPSMPSPELIRQPLPARILPSQVLPAYVVPPPPELQSTPDFNDRATSMEIDSDDGVAENVNQSIRSIVSSRAKSPLISSRSEAPGHERVLKPAGALAATALPPALQDSPSPSLHTTEASLTAVSPASLSDHSPSPTLASASSTPPLEVLATKSASKSSNDSKQSLLARQKELEEKIARMRSDALTSHRAQEDTMMAHVQLTATATTTTSVAGNNSMAKEETLRQLVLKSKRTRVATTRAVSSHPSTVIPTEGVSLDDLAVSFITESIKAVSPSLSFAPSPQAVSPSPAYMTEKEILSTKQRLLEKHIADSKVLMQRLSAATSRVEKDRILKEMKTSTRAMEEEMKSLALASERIVRRSSGGFTPKTRWPETTSCVVIVSDDESDDDYD</sequence>
<keyword evidence="2" id="KW-1185">Reference proteome</keyword>
<evidence type="ECO:0000313" key="1">
    <source>
        <dbReference type="EMBL" id="KAJ3555804.1"/>
    </source>
</evidence>
<dbReference type="Proteomes" id="UP001148662">
    <property type="component" value="Unassembled WGS sequence"/>
</dbReference>
<comment type="caution">
    <text evidence="1">The sequence shown here is derived from an EMBL/GenBank/DDBJ whole genome shotgun (WGS) entry which is preliminary data.</text>
</comment>
<accession>A0ACC1T8P3</accession>